<dbReference type="AlphaFoldDB" id="A0ABD2JX81"/>
<proteinExistence type="predicted"/>
<feature type="region of interest" description="Disordered" evidence="1">
    <location>
        <begin position="57"/>
        <end position="92"/>
    </location>
</feature>
<evidence type="ECO:0000313" key="3">
    <source>
        <dbReference type="Proteomes" id="UP001620626"/>
    </source>
</evidence>
<keyword evidence="3" id="KW-1185">Reference proteome</keyword>
<evidence type="ECO:0000256" key="1">
    <source>
        <dbReference type="SAM" id="MobiDB-lite"/>
    </source>
</evidence>
<accession>A0ABD2JX81</accession>
<feature type="region of interest" description="Disordered" evidence="1">
    <location>
        <begin position="1"/>
        <end position="38"/>
    </location>
</feature>
<protein>
    <submittedName>
        <fullName evidence="2">Uncharacterized protein</fullName>
    </submittedName>
</protein>
<organism evidence="2 3">
    <name type="scientific">Heterodera trifolii</name>
    <dbReference type="NCBI Taxonomy" id="157864"/>
    <lineage>
        <taxon>Eukaryota</taxon>
        <taxon>Metazoa</taxon>
        <taxon>Ecdysozoa</taxon>
        <taxon>Nematoda</taxon>
        <taxon>Chromadorea</taxon>
        <taxon>Rhabditida</taxon>
        <taxon>Tylenchina</taxon>
        <taxon>Tylenchomorpha</taxon>
        <taxon>Tylenchoidea</taxon>
        <taxon>Heteroderidae</taxon>
        <taxon>Heteroderinae</taxon>
        <taxon>Heterodera</taxon>
    </lineage>
</organism>
<sequence length="116" mass="12918">MSGGGGGLATEEEAEEDKKKKRTRRRRRSRFSPFPRHSLTHSFIHSSHINNSLFLFASIPPPPPPPPPPPLEVVPSSPSKWTNRGQTERTNVGTPYGIVQVWGVVFNPNPKCHICN</sequence>
<feature type="compositionally biased region" description="Polar residues" evidence="1">
    <location>
        <begin position="76"/>
        <end position="92"/>
    </location>
</feature>
<feature type="compositionally biased region" description="Basic residues" evidence="1">
    <location>
        <begin position="19"/>
        <end position="30"/>
    </location>
</feature>
<gene>
    <name evidence="2" type="ORF">niasHT_025457</name>
</gene>
<comment type="caution">
    <text evidence="2">The sequence shown here is derived from an EMBL/GenBank/DDBJ whole genome shotgun (WGS) entry which is preliminary data.</text>
</comment>
<reference evidence="2 3" key="1">
    <citation type="submission" date="2024-10" db="EMBL/GenBank/DDBJ databases">
        <authorList>
            <person name="Kim D."/>
        </authorList>
    </citation>
    <scope>NUCLEOTIDE SEQUENCE [LARGE SCALE GENOMIC DNA]</scope>
    <source>
        <strain evidence="2">BH-2024</strain>
    </source>
</reference>
<dbReference type="Proteomes" id="UP001620626">
    <property type="component" value="Unassembled WGS sequence"/>
</dbReference>
<feature type="compositionally biased region" description="Pro residues" evidence="1">
    <location>
        <begin position="59"/>
        <end position="72"/>
    </location>
</feature>
<evidence type="ECO:0000313" key="2">
    <source>
        <dbReference type="EMBL" id="KAL3095164.1"/>
    </source>
</evidence>
<dbReference type="EMBL" id="JBICBT010000883">
    <property type="protein sequence ID" value="KAL3095164.1"/>
    <property type="molecule type" value="Genomic_DNA"/>
</dbReference>
<name>A0ABD2JX81_9BILA</name>